<feature type="compositionally biased region" description="Polar residues" evidence="1">
    <location>
        <begin position="138"/>
        <end position="152"/>
    </location>
</feature>
<dbReference type="RefSeq" id="WP_377090054.1">
    <property type="nucleotide sequence ID" value="NZ_JBHSJL010000014.1"/>
</dbReference>
<evidence type="ECO:0000313" key="3">
    <source>
        <dbReference type="Proteomes" id="UP001597389"/>
    </source>
</evidence>
<gene>
    <name evidence="2" type="ORF">ACFSW8_01345</name>
</gene>
<name>A0ABW4Z6Q5_9BACT</name>
<sequence length="300" mass="33116">MSDDVLRNKVQDLLEKMERVFHTEWRKTKLNLDHEMIEHFIDPKGTFFEPDGPNTIIPWTSRDELLISYKSLLEEFGGTVEGAGIVSEEVADKNYADVISAADHEAEEEDEKEQQTHAPSRDTQSVPKPVKEDIPAPITSSHAIPKPQTGTQAIPGPGNVQWPGPMTAPVSIGPAAGGPGFPNPFAAAVNKKEPKPPAAMQGPETGKPKVKQDPSAIRAIAAQKKFAHLLKDVKQEVIRDFILAEGTNSGTGKPTVIIYTLENIWLEFAFPFEEGQRILNKYPQRDPELIEFMKSAGHNE</sequence>
<evidence type="ECO:0000256" key="1">
    <source>
        <dbReference type="SAM" id="MobiDB-lite"/>
    </source>
</evidence>
<feature type="region of interest" description="Disordered" evidence="1">
    <location>
        <begin position="102"/>
        <end position="212"/>
    </location>
</feature>
<protein>
    <submittedName>
        <fullName evidence="2">Uncharacterized protein</fullName>
    </submittedName>
</protein>
<reference evidence="3" key="1">
    <citation type="journal article" date="2019" name="Int. J. Syst. Evol. Microbiol.">
        <title>The Global Catalogue of Microorganisms (GCM) 10K type strain sequencing project: providing services to taxonomists for standard genome sequencing and annotation.</title>
        <authorList>
            <consortium name="The Broad Institute Genomics Platform"/>
            <consortium name="The Broad Institute Genome Sequencing Center for Infectious Disease"/>
            <person name="Wu L."/>
            <person name="Ma J."/>
        </authorList>
    </citation>
    <scope>NUCLEOTIDE SEQUENCE [LARGE SCALE GENOMIC DNA]</scope>
    <source>
        <strain evidence="3">CCUG 57942</strain>
    </source>
</reference>
<organism evidence="2 3">
    <name type="scientific">Rubritalea tangerina</name>
    <dbReference type="NCBI Taxonomy" id="430798"/>
    <lineage>
        <taxon>Bacteria</taxon>
        <taxon>Pseudomonadati</taxon>
        <taxon>Verrucomicrobiota</taxon>
        <taxon>Verrucomicrobiia</taxon>
        <taxon>Verrucomicrobiales</taxon>
        <taxon>Rubritaleaceae</taxon>
        <taxon>Rubritalea</taxon>
    </lineage>
</organism>
<proteinExistence type="predicted"/>
<keyword evidence="3" id="KW-1185">Reference proteome</keyword>
<dbReference type="Proteomes" id="UP001597389">
    <property type="component" value="Unassembled WGS sequence"/>
</dbReference>
<accession>A0ABW4Z6Q5</accession>
<evidence type="ECO:0000313" key="2">
    <source>
        <dbReference type="EMBL" id="MFD2157536.1"/>
    </source>
</evidence>
<dbReference type="EMBL" id="JBHUJB010000009">
    <property type="protein sequence ID" value="MFD2157536.1"/>
    <property type="molecule type" value="Genomic_DNA"/>
</dbReference>
<comment type="caution">
    <text evidence="2">The sequence shown here is derived from an EMBL/GenBank/DDBJ whole genome shotgun (WGS) entry which is preliminary data.</text>
</comment>